<sequence length="170" mass="17736">MNHSTTRRLAYGGLMAALIALLTAYVRLDILFFLSMHSGYAHLGDVGIVLASLVMGPFAAVPAALGSAIADLLAGYVTYAPFTLVIKGAMGFILGKWLVAKRLSARNIALLILTAAFMVGAYFLTDTLLYGVEAAIGSVLGNCIQGAAMIAGGIVLAPIYCSLPKNIVKK</sequence>
<organism evidence="4 5">
    <name type="scientific">Candidatus Pullichristensenella stercorigallinarum</name>
    <dbReference type="NCBI Taxonomy" id="2840909"/>
    <lineage>
        <taxon>Bacteria</taxon>
        <taxon>Bacillati</taxon>
        <taxon>Bacillota</taxon>
        <taxon>Clostridia</taxon>
        <taxon>Candidatus Pullichristensenella</taxon>
    </lineage>
</organism>
<dbReference type="Proteomes" id="UP000824260">
    <property type="component" value="Unassembled WGS sequence"/>
</dbReference>
<keyword evidence="2 3" id="KW-1133">Transmembrane helix</keyword>
<evidence type="ECO:0000256" key="3">
    <source>
        <dbReference type="SAM" id="Phobius"/>
    </source>
</evidence>
<feature type="transmembrane region" description="Helical" evidence="3">
    <location>
        <begin position="12"/>
        <end position="34"/>
    </location>
</feature>
<proteinExistence type="predicted"/>
<dbReference type="InterPro" id="IPR009825">
    <property type="entry name" value="ECF_substrate-spec-like"/>
</dbReference>
<feature type="transmembrane region" description="Helical" evidence="3">
    <location>
        <begin position="144"/>
        <end position="163"/>
    </location>
</feature>
<feature type="transmembrane region" description="Helical" evidence="3">
    <location>
        <begin position="107"/>
        <end position="124"/>
    </location>
</feature>
<reference evidence="4" key="2">
    <citation type="journal article" date="2021" name="PeerJ">
        <title>Extensive microbial diversity within the chicken gut microbiome revealed by metagenomics and culture.</title>
        <authorList>
            <person name="Gilroy R."/>
            <person name="Ravi A."/>
            <person name="Getino M."/>
            <person name="Pursley I."/>
            <person name="Horton D.L."/>
            <person name="Alikhan N.F."/>
            <person name="Baker D."/>
            <person name="Gharbi K."/>
            <person name="Hall N."/>
            <person name="Watson M."/>
            <person name="Adriaenssens E.M."/>
            <person name="Foster-Nyarko E."/>
            <person name="Jarju S."/>
            <person name="Secka A."/>
            <person name="Antonio M."/>
            <person name="Oren A."/>
            <person name="Chaudhuri R.R."/>
            <person name="La Ragione R."/>
            <person name="Hildebrand F."/>
            <person name="Pallen M.J."/>
        </authorList>
    </citation>
    <scope>NUCLEOTIDE SEQUENCE</scope>
    <source>
        <strain evidence="4">ChiSjej6B24-2974</strain>
    </source>
</reference>
<dbReference type="Gene3D" id="1.10.1760.20">
    <property type="match status" value="1"/>
</dbReference>
<evidence type="ECO:0000313" key="5">
    <source>
        <dbReference type="Proteomes" id="UP000824260"/>
    </source>
</evidence>
<reference evidence="4" key="1">
    <citation type="submission" date="2020-10" db="EMBL/GenBank/DDBJ databases">
        <authorList>
            <person name="Gilroy R."/>
        </authorList>
    </citation>
    <scope>NUCLEOTIDE SEQUENCE</scope>
    <source>
        <strain evidence="4">ChiSjej6B24-2974</strain>
    </source>
</reference>
<dbReference type="GO" id="GO:0016020">
    <property type="term" value="C:membrane"/>
    <property type="evidence" value="ECO:0007669"/>
    <property type="project" value="InterPro"/>
</dbReference>
<dbReference type="EMBL" id="DVFZ01000053">
    <property type="protein sequence ID" value="HIQ82546.1"/>
    <property type="molecule type" value="Genomic_DNA"/>
</dbReference>
<keyword evidence="1 3" id="KW-0812">Transmembrane</keyword>
<dbReference type="PANTHER" id="PTHR37815:SF3">
    <property type="entry name" value="UPF0397 PROTEIN SPR0429"/>
    <property type="match status" value="1"/>
</dbReference>
<dbReference type="PANTHER" id="PTHR37815">
    <property type="entry name" value="UPF0397 PROTEIN BC_2624-RELATED"/>
    <property type="match status" value="1"/>
</dbReference>
<name>A0A9D0ZN77_9FIRM</name>
<evidence type="ECO:0000313" key="4">
    <source>
        <dbReference type="EMBL" id="HIQ82546.1"/>
    </source>
</evidence>
<evidence type="ECO:0000256" key="2">
    <source>
        <dbReference type="ARBA" id="ARBA00022989"/>
    </source>
</evidence>
<evidence type="ECO:0000256" key="1">
    <source>
        <dbReference type="ARBA" id="ARBA00022692"/>
    </source>
</evidence>
<protein>
    <submittedName>
        <fullName evidence="4">ECF transporter S component</fullName>
    </submittedName>
</protein>
<gene>
    <name evidence="4" type="ORF">IAA52_05530</name>
</gene>
<keyword evidence="3" id="KW-0472">Membrane</keyword>
<accession>A0A9D0ZN77</accession>
<feature type="transmembrane region" description="Helical" evidence="3">
    <location>
        <begin position="46"/>
        <end position="70"/>
    </location>
</feature>
<dbReference type="Pfam" id="PF07155">
    <property type="entry name" value="ECF-ribofla_trS"/>
    <property type="match status" value="1"/>
</dbReference>
<feature type="transmembrane region" description="Helical" evidence="3">
    <location>
        <begin position="76"/>
        <end position="95"/>
    </location>
</feature>
<comment type="caution">
    <text evidence="4">The sequence shown here is derived from an EMBL/GenBank/DDBJ whole genome shotgun (WGS) entry which is preliminary data.</text>
</comment>
<dbReference type="AlphaFoldDB" id="A0A9D0ZN77"/>